<evidence type="ECO:0000313" key="3">
    <source>
        <dbReference type="Proteomes" id="UP000321922"/>
    </source>
</evidence>
<evidence type="ECO:0000313" key="2">
    <source>
        <dbReference type="EMBL" id="GEM75821.1"/>
    </source>
</evidence>
<evidence type="ECO:0000256" key="1">
    <source>
        <dbReference type="SAM" id="SignalP"/>
    </source>
</evidence>
<sequence>MKMNKAFAFSITSALSFSALSAQCDFSPLVDELSVAPEQQRFSQYFAPVLLQNFKKAKTREYNMVVYLQETSEQINSEEKQPSTDIFINFITRNLAGITQSTNTNPSDIESVNAVAERFKTYIESIHSMDDAAFFDEFMTGPYREGSYYYDFFQQAVNQLDETVKSSDISSCSVDFELNLDLPEIIENQYRYSNDIQVSIDQSTNKISSPDLLKVMFDFSAAAYEPYQLTDDMDNGADFDFLPDEHLYKESNDWLPE</sequence>
<dbReference type="OrthoDB" id="9933860at2"/>
<keyword evidence="1" id="KW-0732">Signal</keyword>
<dbReference type="RefSeq" id="WP_039983048.1">
    <property type="nucleotide sequence ID" value="NZ_BAOJ01000155.1"/>
</dbReference>
<gene>
    <name evidence="2" type="ORF">VSA01S_19330</name>
</gene>
<proteinExistence type="predicted"/>
<accession>A0A511QEU2</accession>
<dbReference type="EMBL" id="BJXJ01000016">
    <property type="protein sequence ID" value="GEM75821.1"/>
    <property type="molecule type" value="Genomic_DNA"/>
</dbReference>
<keyword evidence="3" id="KW-1185">Reference proteome</keyword>
<feature type="signal peptide" evidence="1">
    <location>
        <begin position="1"/>
        <end position="21"/>
    </location>
</feature>
<organism evidence="2 3">
    <name type="scientific">Vibrio sagamiensis NBRC 104589</name>
    <dbReference type="NCBI Taxonomy" id="1219064"/>
    <lineage>
        <taxon>Bacteria</taxon>
        <taxon>Pseudomonadati</taxon>
        <taxon>Pseudomonadota</taxon>
        <taxon>Gammaproteobacteria</taxon>
        <taxon>Vibrionales</taxon>
        <taxon>Vibrionaceae</taxon>
        <taxon>Vibrio</taxon>
    </lineage>
</organism>
<dbReference type="AlphaFoldDB" id="A0A511QEU2"/>
<evidence type="ECO:0008006" key="4">
    <source>
        <dbReference type="Google" id="ProtNLM"/>
    </source>
</evidence>
<comment type="caution">
    <text evidence="2">The sequence shown here is derived from an EMBL/GenBank/DDBJ whole genome shotgun (WGS) entry which is preliminary data.</text>
</comment>
<dbReference type="Proteomes" id="UP000321922">
    <property type="component" value="Unassembled WGS sequence"/>
</dbReference>
<feature type="chain" id="PRO_5022208422" description="Lipoprotein" evidence="1">
    <location>
        <begin position="22"/>
        <end position="257"/>
    </location>
</feature>
<name>A0A511QEU2_9VIBR</name>
<protein>
    <recommendedName>
        <fullName evidence="4">Lipoprotein</fullName>
    </recommendedName>
</protein>
<reference evidence="2 3" key="1">
    <citation type="submission" date="2019-07" db="EMBL/GenBank/DDBJ databases">
        <title>Whole genome shotgun sequence of Vibrio sagamiensis NBRC 104589.</title>
        <authorList>
            <person name="Hosoyama A."/>
            <person name="Uohara A."/>
            <person name="Ohji S."/>
            <person name="Ichikawa N."/>
        </authorList>
    </citation>
    <scope>NUCLEOTIDE SEQUENCE [LARGE SCALE GENOMIC DNA]</scope>
    <source>
        <strain evidence="2 3">NBRC 104589</strain>
    </source>
</reference>